<evidence type="ECO:0000256" key="1">
    <source>
        <dbReference type="ARBA" id="ARBA00004418"/>
    </source>
</evidence>
<sequence>MGAASGFALPPGRRRTGQRHRNGALAALAALVLALLIGCPHQPPRFVLAINPWPGYAYFALAQARQHYDPRRLRLDLRNFADNDRAVQAYVAGAAQAIATTAIDVVTICGVAPERCPVIVYVIDESRGGDQVLALPEVKDLKSLVGRPIALDRSSLSRYLLARAFESQDLAPPVPSQLRFLPAASWEASLRQGTVAAVVSYPPRSEILLRALPLNTLFTSRQLPNEILDVLAVEPELLRLHPDAVLALVQGWQAVRAEERQRPAAVRDEVAQYLGLDSDAGTAVLAGIRYPGAQEQYELLDPRQNNLPPLLEQIRQVLYANGVIPANTPLPTSVDTLARSLAKGR</sequence>
<evidence type="ECO:0008006" key="6">
    <source>
        <dbReference type="Google" id="ProtNLM"/>
    </source>
</evidence>
<proteinExistence type="inferred from homology"/>
<name>A0ABU5RVW7_9CYAN</name>
<comment type="caution">
    <text evidence="4">The sequence shown here is derived from an EMBL/GenBank/DDBJ whole genome shotgun (WGS) entry which is preliminary data.</text>
</comment>
<dbReference type="SUPFAM" id="SSF53850">
    <property type="entry name" value="Periplasmic binding protein-like II"/>
    <property type="match status" value="1"/>
</dbReference>
<dbReference type="RefSeq" id="WP_323305918.1">
    <property type="nucleotide sequence ID" value="NZ_JAYGHX010000007.1"/>
</dbReference>
<dbReference type="PANTHER" id="PTHR30024">
    <property type="entry name" value="ALIPHATIC SULFONATES-BINDING PROTEIN-RELATED"/>
    <property type="match status" value="1"/>
</dbReference>
<dbReference type="Proteomes" id="UP001304461">
    <property type="component" value="Unassembled WGS sequence"/>
</dbReference>
<evidence type="ECO:0000256" key="3">
    <source>
        <dbReference type="ARBA" id="ARBA00022729"/>
    </source>
</evidence>
<dbReference type="Gene3D" id="3.40.190.10">
    <property type="entry name" value="Periplasmic binding protein-like II"/>
    <property type="match status" value="2"/>
</dbReference>
<keyword evidence="5" id="KW-1185">Reference proteome</keyword>
<dbReference type="EMBL" id="JAYGHX010000007">
    <property type="protein sequence ID" value="MEA5391938.1"/>
    <property type="molecule type" value="Genomic_DNA"/>
</dbReference>
<dbReference type="PANTHER" id="PTHR30024:SF47">
    <property type="entry name" value="TAURINE-BINDING PERIPLASMIC PROTEIN"/>
    <property type="match status" value="1"/>
</dbReference>
<reference evidence="4 5" key="1">
    <citation type="submission" date="2023-12" db="EMBL/GenBank/DDBJ databases">
        <title>Baltic Sea Cyanobacteria.</title>
        <authorList>
            <person name="Delbaje E."/>
            <person name="Fewer D.P."/>
            <person name="Shishido T.K."/>
        </authorList>
    </citation>
    <scope>NUCLEOTIDE SEQUENCE [LARGE SCALE GENOMIC DNA]</scope>
    <source>
        <strain evidence="4 5">UHCC 0139</strain>
    </source>
</reference>
<gene>
    <name evidence="4" type="ORF">VB738_11795</name>
</gene>
<evidence type="ECO:0000313" key="4">
    <source>
        <dbReference type="EMBL" id="MEA5391938.1"/>
    </source>
</evidence>
<keyword evidence="3" id="KW-0732">Signal</keyword>
<evidence type="ECO:0000256" key="2">
    <source>
        <dbReference type="ARBA" id="ARBA00010742"/>
    </source>
</evidence>
<comment type="subcellular location">
    <subcellularLocation>
        <location evidence="1">Periplasm</location>
    </subcellularLocation>
</comment>
<evidence type="ECO:0000313" key="5">
    <source>
        <dbReference type="Proteomes" id="UP001304461"/>
    </source>
</evidence>
<comment type="similarity">
    <text evidence="2">Belongs to the bacterial solute-binding protein SsuA/TauA family.</text>
</comment>
<accession>A0ABU5RVW7</accession>
<organism evidence="4 5">
    <name type="scientific">Cyanobium gracile UHCC 0139</name>
    <dbReference type="NCBI Taxonomy" id="3110308"/>
    <lineage>
        <taxon>Bacteria</taxon>
        <taxon>Bacillati</taxon>
        <taxon>Cyanobacteriota</taxon>
        <taxon>Cyanophyceae</taxon>
        <taxon>Synechococcales</taxon>
        <taxon>Prochlorococcaceae</taxon>
        <taxon>Cyanobium</taxon>
    </lineage>
</organism>
<protein>
    <recommendedName>
        <fullName evidence="6">SsuA/THI5-like domain-containing protein</fullName>
    </recommendedName>
</protein>